<organism evidence="4 5">
    <name type="scientific">Floridaenema fluviatile BLCC-F154</name>
    <dbReference type="NCBI Taxonomy" id="3153640"/>
    <lineage>
        <taxon>Bacteria</taxon>
        <taxon>Bacillati</taxon>
        <taxon>Cyanobacteriota</taxon>
        <taxon>Cyanophyceae</taxon>
        <taxon>Oscillatoriophycideae</taxon>
        <taxon>Aerosakkonematales</taxon>
        <taxon>Aerosakkonemataceae</taxon>
        <taxon>Floridanema</taxon>
        <taxon>Floridanema fluviatile</taxon>
    </lineage>
</organism>
<accession>A0ABV4YJ56</accession>
<dbReference type="Proteomes" id="UP001576776">
    <property type="component" value="Unassembled WGS sequence"/>
</dbReference>
<proteinExistence type="predicted"/>
<evidence type="ECO:0000313" key="4">
    <source>
        <dbReference type="EMBL" id="MFB2938543.1"/>
    </source>
</evidence>
<sequence length="290" mass="31091">MEKVVRDRALLILLTGMVTVMSMACSSEKATESPNVKVKSQVNASVAKTTATVGAKPKTVTVKQNQAQVVVEDSYEEAQAKATRAKSIGESAQSRDDWKLVSSQWQKVMQLLKAVPTSSPNYAQAQAKLKEYQEQADYAAKQADPKFKQVSLASKCTTKVSTSATSGTVIRVPIKRREFGTLVIDVTLTNANIKQTFEMMLDTGASGTAITQEMAARLKVESFAVAKVSTAAGGALIGVGCLDTVQVGGASLKNVPVGIPPGLSIGLLGQDFFSRYDMTIKNNFVEFRVR</sequence>
<evidence type="ECO:0000256" key="2">
    <source>
        <dbReference type="SAM" id="SignalP"/>
    </source>
</evidence>
<dbReference type="Pfam" id="PF13975">
    <property type="entry name" value="gag-asp_proteas"/>
    <property type="match status" value="1"/>
</dbReference>
<gene>
    <name evidence="4" type="ORF">ACE1B6_25115</name>
</gene>
<dbReference type="Gene3D" id="2.40.70.10">
    <property type="entry name" value="Acid Proteases"/>
    <property type="match status" value="1"/>
</dbReference>
<protein>
    <submittedName>
        <fullName evidence="4">TIGR02281 family clan AA aspartic protease</fullName>
    </submittedName>
</protein>
<dbReference type="PROSITE" id="PS51257">
    <property type="entry name" value="PROKAR_LIPOPROTEIN"/>
    <property type="match status" value="1"/>
</dbReference>
<keyword evidence="4" id="KW-0645">Protease</keyword>
<name>A0ABV4YJ56_9CYAN</name>
<dbReference type="GO" id="GO:0008233">
    <property type="term" value="F:peptidase activity"/>
    <property type="evidence" value="ECO:0007669"/>
    <property type="project" value="UniProtKB-KW"/>
</dbReference>
<reference evidence="4 5" key="1">
    <citation type="submission" date="2024-09" db="EMBL/GenBank/DDBJ databases">
        <title>Floridaenema gen nov. (Aerosakkonemataceae, Aerosakkonematales ord. nov., Cyanobacteria) from benthic tropical and subtropical fresh waters, with the description of four new species.</title>
        <authorList>
            <person name="Moretto J.A."/>
            <person name="Berthold D.E."/>
            <person name="Lefler F.W."/>
            <person name="Huang I.-S."/>
            <person name="Laughinghouse H. IV."/>
        </authorList>
    </citation>
    <scope>NUCLEOTIDE SEQUENCE [LARGE SCALE GENOMIC DNA]</scope>
    <source>
        <strain evidence="4 5">BLCC-F154</strain>
    </source>
</reference>
<feature type="signal peptide" evidence="2">
    <location>
        <begin position="1"/>
        <end position="24"/>
    </location>
</feature>
<dbReference type="CDD" id="cd05483">
    <property type="entry name" value="retropepsin_like_bacteria"/>
    <property type="match status" value="1"/>
</dbReference>
<dbReference type="InterPro" id="IPR021109">
    <property type="entry name" value="Peptidase_aspartic_dom_sf"/>
</dbReference>
<dbReference type="EMBL" id="JBHFNS010000090">
    <property type="protein sequence ID" value="MFB2938543.1"/>
    <property type="molecule type" value="Genomic_DNA"/>
</dbReference>
<feature type="domain" description="Peptidase A2" evidence="3">
    <location>
        <begin position="197"/>
        <end position="272"/>
    </location>
</feature>
<dbReference type="GO" id="GO:0006508">
    <property type="term" value="P:proteolysis"/>
    <property type="evidence" value="ECO:0007669"/>
    <property type="project" value="UniProtKB-KW"/>
</dbReference>
<keyword evidence="5" id="KW-1185">Reference proteome</keyword>
<dbReference type="InterPro" id="IPR001995">
    <property type="entry name" value="Peptidase_A2_cat"/>
</dbReference>
<keyword evidence="2" id="KW-0732">Signal</keyword>
<evidence type="ECO:0000256" key="1">
    <source>
        <dbReference type="ARBA" id="ARBA00022801"/>
    </source>
</evidence>
<evidence type="ECO:0000313" key="5">
    <source>
        <dbReference type="Proteomes" id="UP001576776"/>
    </source>
</evidence>
<dbReference type="InterPro" id="IPR034122">
    <property type="entry name" value="Retropepsin-like_bacterial"/>
</dbReference>
<evidence type="ECO:0000259" key="3">
    <source>
        <dbReference type="PROSITE" id="PS50175"/>
    </source>
</evidence>
<keyword evidence="1" id="KW-0378">Hydrolase</keyword>
<feature type="chain" id="PRO_5046948149" evidence="2">
    <location>
        <begin position="25"/>
        <end position="290"/>
    </location>
</feature>
<comment type="caution">
    <text evidence="4">The sequence shown here is derived from an EMBL/GenBank/DDBJ whole genome shotgun (WGS) entry which is preliminary data.</text>
</comment>
<dbReference type="SUPFAM" id="SSF50630">
    <property type="entry name" value="Acid proteases"/>
    <property type="match status" value="1"/>
</dbReference>
<dbReference type="PROSITE" id="PS50175">
    <property type="entry name" value="ASP_PROT_RETROV"/>
    <property type="match status" value="1"/>
</dbReference>